<protein>
    <submittedName>
        <fullName evidence="2">Uncharacterized protein</fullName>
    </submittedName>
</protein>
<dbReference type="RefSeq" id="WP_119319982.1">
    <property type="nucleotide sequence ID" value="NZ_AP025739.1"/>
</dbReference>
<reference evidence="2 3" key="1">
    <citation type="journal article" date="2019" name="Int. J. Syst. Evol. Microbiol.">
        <title>Capsulimonas corticalis gen. nov., sp. nov., an aerobic capsulated bacterium, of a novel bacterial order, Capsulimonadales ord. nov., of the class Armatimonadia of the phylum Armatimonadetes.</title>
        <authorList>
            <person name="Li J."/>
            <person name="Kudo C."/>
            <person name="Tonouchi A."/>
        </authorList>
    </citation>
    <scope>NUCLEOTIDE SEQUENCE [LARGE SCALE GENOMIC DNA]</scope>
    <source>
        <strain evidence="2 3">AX-7</strain>
    </source>
</reference>
<proteinExistence type="predicted"/>
<dbReference type="AlphaFoldDB" id="A0A402CRD9"/>
<dbReference type="Proteomes" id="UP000287394">
    <property type="component" value="Chromosome"/>
</dbReference>
<gene>
    <name evidence="2" type="ORF">CCAX7_000740</name>
</gene>
<accession>A0A402CRD9</accession>
<dbReference type="EMBL" id="AP025739">
    <property type="protein sequence ID" value="BDI28023.1"/>
    <property type="molecule type" value="Genomic_DNA"/>
</dbReference>
<keyword evidence="3" id="KW-1185">Reference proteome</keyword>
<feature type="compositionally biased region" description="Basic residues" evidence="1">
    <location>
        <begin position="58"/>
        <end position="68"/>
    </location>
</feature>
<feature type="region of interest" description="Disordered" evidence="1">
    <location>
        <begin position="46"/>
        <end position="68"/>
    </location>
</feature>
<name>A0A402CRD9_9BACT</name>
<feature type="compositionally biased region" description="Basic and acidic residues" evidence="1">
    <location>
        <begin position="46"/>
        <end position="57"/>
    </location>
</feature>
<evidence type="ECO:0000313" key="2">
    <source>
        <dbReference type="EMBL" id="BDI28023.1"/>
    </source>
</evidence>
<evidence type="ECO:0000313" key="3">
    <source>
        <dbReference type="Proteomes" id="UP000287394"/>
    </source>
</evidence>
<evidence type="ECO:0000256" key="1">
    <source>
        <dbReference type="SAM" id="MobiDB-lite"/>
    </source>
</evidence>
<organism evidence="2 3">
    <name type="scientific">Capsulimonas corticalis</name>
    <dbReference type="NCBI Taxonomy" id="2219043"/>
    <lineage>
        <taxon>Bacteria</taxon>
        <taxon>Bacillati</taxon>
        <taxon>Armatimonadota</taxon>
        <taxon>Armatimonadia</taxon>
        <taxon>Capsulimonadales</taxon>
        <taxon>Capsulimonadaceae</taxon>
        <taxon>Capsulimonas</taxon>
    </lineage>
</organism>
<dbReference type="KEGG" id="ccot:CCAX7_000740"/>
<sequence length="68" mass="8054">MNKTTEQPTLHIPEELQDQAKEFVKDAFRLFADHNRKLAQDLSDFEKQKKETQERIKRGARRTSGRIV</sequence>